<feature type="compositionally biased region" description="Basic and acidic residues" evidence="9">
    <location>
        <begin position="679"/>
        <end position="690"/>
    </location>
</feature>
<evidence type="ECO:0000256" key="2">
    <source>
        <dbReference type="ARBA" id="ARBA00010793"/>
    </source>
</evidence>
<gene>
    <name evidence="12" type="ORF">HPP92_019734</name>
</gene>
<evidence type="ECO:0000256" key="5">
    <source>
        <dbReference type="ARBA" id="ARBA00022692"/>
    </source>
</evidence>
<name>A0A835Q3R6_VANPL</name>
<feature type="transmembrane region" description="Helical" evidence="10">
    <location>
        <begin position="67"/>
        <end position="86"/>
    </location>
</feature>
<keyword evidence="7 10" id="KW-1133">Transmembrane helix</keyword>
<dbReference type="Proteomes" id="UP000636800">
    <property type="component" value="Chromosome 10"/>
</dbReference>
<proteinExistence type="inferred from homology"/>
<dbReference type="EMBL" id="JADCNL010000010">
    <property type="protein sequence ID" value="KAG0463665.1"/>
    <property type="molecule type" value="Genomic_DNA"/>
</dbReference>
<evidence type="ECO:0000256" key="10">
    <source>
        <dbReference type="SAM" id="Phobius"/>
    </source>
</evidence>
<keyword evidence="8 10" id="KW-0472">Membrane</keyword>
<organism evidence="12 13">
    <name type="scientific">Vanilla planifolia</name>
    <name type="common">Vanilla</name>
    <dbReference type="NCBI Taxonomy" id="51239"/>
    <lineage>
        <taxon>Eukaryota</taxon>
        <taxon>Viridiplantae</taxon>
        <taxon>Streptophyta</taxon>
        <taxon>Embryophyta</taxon>
        <taxon>Tracheophyta</taxon>
        <taxon>Spermatophyta</taxon>
        <taxon>Magnoliopsida</taxon>
        <taxon>Liliopsida</taxon>
        <taxon>Asparagales</taxon>
        <taxon>Orchidaceae</taxon>
        <taxon>Vanilloideae</taxon>
        <taxon>Vanilleae</taxon>
        <taxon>Vanilla</taxon>
    </lineage>
</organism>
<comment type="similarity">
    <text evidence="2">Belongs to the RETICULATA family.</text>
</comment>
<comment type="caution">
    <text evidence="12">The sequence shown here is derived from an EMBL/GenBank/DDBJ whole genome shotgun (WGS) entry which is preliminary data.</text>
</comment>
<dbReference type="PANTHER" id="PTHR31620">
    <property type="entry name" value="PROTEIN RETICULATA-RELATED 2, CHLOROPLASTIC-RELATED"/>
    <property type="match status" value="1"/>
</dbReference>
<keyword evidence="6" id="KW-0809">Transit peptide</keyword>
<dbReference type="Pfam" id="PF11891">
    <property type="entry name" value="RETICULATA-like"/>
    <property type="match status" value="1"/>
</dbReference>
<feature type="region of interest" description="Disordered" evidence="9">
    <location>
        <begin position="86"/>
        <end position="130"/>
    </location>
</feature>
<dbReference type="OrthoDB" id="2121326at2759"/>
<comment type="subcellular location">
    <subcellularLocation>
        <location evidence="1">Plastid</location>
        <location evidence="1">Chloroplast membrane</location>
        <topology evidence="1">Multi-pass membrane protein</topology>
    </subcellularLocation>
</comment>
<dbReference type="Gene3D" id="3.40.50.11550">
    <property type="match status" value="1"/>
</dbReference>
<evidence type="ECO:0000256" key="6">
    <source>
        <dbReference type="ARBA" id="ARBA00022946"/>
    </source>
</evidence>
<keyword evidence="3" id="KW-0150">Chloroplast</keyword>
<dbReference type="Pfam" id="PF04187">
    <property type="entry name" value="Cofac_haem_bdg"/>
    <property type="match status" value="1"/>
</dbReference>
<accession>A0A835Q3R6</accession>
<evidence type="ECO:0000256" key="3">
    <source>
        <dbReference type="ARBA" id="ARBA00022528"/>
    </source>
</evidence>
<evidence type="ECO:0000313" key="13">
    <source>
        <dbReference type="Proteomes" id="UP000636800"/>
    </source>
</evidence>
<feature type="domain" description="Haem-binding uptake Tiki superfamily ChaN" evidence="11">
    <location>
        <begin position="154"/>
        <end position="374"/>
    </location>
</feature>
<dbReference type="GO" id="GO:0031969">
    <property type="term" value="C:chloroplast membrane"/>
    <property type="evidence" value="ECO:0007669"/>
    <property type="project" value="UniProtKB-SubCell"/>
</dbReference>
<feature type="compositionally biased region" description="Polar residues" evidence="9">
    <location>
        <begin position="700"/>
        <end position="717"/>
    </location>
</feature>
<evidence type="ECO:0000256" key="7">
    <source>
        <dbReference type="ARBA" id="ARBA00022989"/>
    </source>
</evidence>
<reference evidence="12 13" key="1">
    <citation type="journal article" date="2020" name="Nat. Food">
        <title>A phased Vanilla planifolia genome enables genetic improvement of flavour and production.</title>
        <authorList>
            <person name="Hasing T."/>
            <person name="Tang H."/>
            <person name="Brym M."/>
            <person name="Khazi F."/>
            <person name="Huang T."/>
            <person name="Chambers A.H."/>
        </authorList>
    </citation>
    <scope>NUCLEOTIDE SEQUENCE [LARGE SCALE GENOMIC DNA]</scope>
    <source>
        <tissue evidence="12">Leaf</tissue>
    </source>
</reference>
<dbReference type="InterPro" id="IPR007314">
    <property type="entry name" value="Cofac_haem-bd_dom"/>
</dbReference>
<feature type="region of interest" description="Disordered" evidence="9">
    <location>
        <begin position="679"/>
        <end position="717"/>
    </location>
</feature>
<dbReference type="AlphaFoldDB" id="A0A835Q3R6"/>
<dbReference type="InterPro" id="IPR021825">
    <property type="entry name" value="RETICULATA-related"/>
</dbReference>
<evidence type="ECO:0000259" key="11">
    <source>
        <dbReference type="Pfam" id="PF04187"/>
    </source>
</evidence>
<evidence type="ECO:0000256" key="4">
    <source>
        <dbReference type="ARBA" id="ARBA00022640"/>
    </source>
</evidence>
<dbReference type="SUPFAM" id="SSF159501">
    <property type="entry name" value="EreA/ChaN-like"/>
    <property type="match status" value="1"/>
</dbReference>
<evidence type="ECO:0000256" key="1">
    <source>
        <dbReference type="ARBA" id="ARBA00004508"/>
    </source>
</evidence>
<keyword evidence="5 10" id="KW-0812">Transmembrane</keyword>
<evidence type="ECO:0000256" key="9">
    <source>
        <dbReference type="SAM" id="MobiDB-lite"/>
    </source>
</evidence>
<evidence type="ECO:0000256" key="8">
    <source>
        <dbReference type="ARBA" id="ARBA00023136"/>
    </source>
</evidence>
<keyword evidence="4" id="KW-0934">Plastid</keyword>
<feature type="compositionally biased region" description="Basic and acidic residues" evidence="9">
    <location>
        <begin position="104"/>
        <end position="125"/>
    </location>
</feature>
<keyword evidence="13" id="KW-1185">Reference proteome</keyword>
<protein>
    <recommendedName>
        <fullName evidence="11">Haem-binding uptake Tiki superfamily ChaN domain-containing protein</fullName>
    </recommendedName>
</protein>
<sequence>MICQARQPTQPTRLTHCGLPGSRLPSCRFFSAQRRARPPFVCLRSDLSEDADRTKHRRRIVGRRREFVLVPSLGAIVGLLSSVAAARAEEKAPNSPTRGGGVVGEEKEKESEKEKETEKEKGTKEEGEESVLSRVYDATVIGEPQAVGKDKKKVWEKLLAARVVYLGEAELVPERDDRALELEIVRNLFSRCSVQQRSISVALEAFTCDLQEQLSQFMDGRIDGGTLKTYTSHWPPGRWQEYEPLLNYCRDNGIKLFACGTPLEILRTVQAEGIGRLSNEQRKIYTPPSGSGFISGFTSISGRSMIDKTSLKQSIPFGPCSYLSAQARVVDDYSMSQIINQAVIDGSSTDLLVVVTGASHVIYGSRGIGIPARISRKLQKKNQVVILLDPERQDIRREGDVPVADFLWYSAAKSCSRNCFDRAEIARVMNAAGRRRDALPQGFRERLLADPKFLHRLAIEEAISITTTLLAQYERRKGRFFEEIDYVLTDTIRGSVVDFFTVWLPAPTLSFLSQVEDSSPLVKLDLLKGFLGSFPDNAFQKSMAGKDWDANQRLASVIFGGLKLASVGFISSVGAVAASDVLYGIRRYLKSSLAIDNKRSRTPILKSAVIYGCFLGTSANLRYQVIAGLVEHRLSDYLQSYYSDPLLPNVLSFIVRTVNSYWGTQQWVDLARFTGLQPRKDRVTPDKASESMDAPLLECSPSNATTVDENSNQPGDK</sequence>
<dbReference type="PANTHER" id="PTHR31620:SF2">
    <property type="entry name" value="PROTEIN RETICULATA-RELATED 5, CHLOROPLASTIC"/>
    <property type="match status" value="1"/>
</dbReference>
<evidence type="ECO:0000313" key="12">
    <source>
        <dbReference type="EMBL" id="KAG0463665.1"/>
    </source>
</evidence>